<sequence length="45" mass="4673">MRGGGAPGGAVSKVAYPLKFFRLGGSLALPSEPARNHTLVHTLLQ</sequence>
<proteinExistence type="predicted"/>
<evidence type="ECO:0000313" key="1">
    <source>
        <dbReference type="EMBL" id="VFJ75586.1"/>
    </source>
</evidence>
<dbReference type="EMBL" id="CAADFA010000858">
    <property type="protein sequence ID" value="VFJ75586.1"/>
    <property type="molecule type" value="Genomic_DNA"/>
</dbReference>
<protein>
    <submittedName>
        <fullName evidence="1">Uncharacterized protein</fullName>
    </submittedName>
</protein>
<dbReference type="AlphaFoldDB" id="A0A450TZU7"/>
<name>A0A450TZU7_9GAMM</name>
<organism evidence="1">
    <name type="scientific">Candidatus Kentrum sp. FM</name>
    <dbReference type="NCBI Taxonomy" id="2126340"/>
    <lineage>
        <taxon>Bacteria</taxon>
        <taxon>Pseudomonadati</taxon>
        <taxon>Pseudomonadota</taxon>
        <taxon>Gammaproteobacteria</taxon>
        <taxon>Candidatus Kentrum</taxon>
    </lineage>
</organism>
<reference evidence="1" key="1">
    <citation type="submission" date="2019-02" db="EMBL/GenBank/DDBJ databases">
        <authorList>
            <person name="Gruber-Vodicka R. H."/>
            <person name="Seah K. B. B."/>
        </authorList>
    </citation>
    <scope>NUCLEOTIDE SEQUENCE</scope>
    <source>
        <strain evidence="1">BECK_BZ165</strain>
    </source>
</reference>
<gene>
    <name evidence="1" type="ORF">BECKFM1743C_GA0114222_108581</name>
</gene>
<accession>A0A450TZU7</accession>